<dbReference type="AlphaFoldDB" id="A0A934IXI3"/>
<dbReference type="Proteomes" id="UP000640274">
    <property type="component" value="Unassembled WGS sequence"/>
</dbReference>
<keyword evidence="2" id="KW-1185">Reference proteome</keyword>
<proteinExistence type="predicted"/>
<dbReference type="EMBL" id="JAELUP010000017">
    <property type="protein sequence ID" value="MBJ6361096.1"/>
    <property type="molecule type" value="Genomic_DNA"/>
</dbReference>
<protein>
    <submittedName>
        <fullName evidence="1">Uncharacterized protein</fullName>
    </submittedName>
</protein>
<sequence length="55" mass="6106">MAVMVVRALSLQATDQDTGLKDMPQVSDWAANEVRTIAALGMMSGWNNRFHQTLK</sequence>
<reference evidence="1" key="1">
    <citation type="submission" date="2020-12" db="EMBL/GenBank/DDBJ databases">
        <authorList>
            <person name="Huq M.A."/>
        </authorList>
    </citation>
    <scope>NUCLEOTIDE SEQUENCE</scope>
    <source>
        <strain evidence="1">MAHUQ-46</strain>
    </source>
</reference>
<organism evidence="1 2">
    <name type="scientific">Paenibacillus roseus</name>
    <dbReference type="NCBI Taxonomy" id="2798579"/>
    <lineage>
        <taxon>Bacteria</taxon>
        <taxon>Bacillati</taxon>
        <taxon>Bacillota</taxon>
        <taxon>Bacilli</taxon>
        <taxon>Bacillales</taxon>
        <taxon>Paenibacillaceae</taxon>
        <taxon>Paenibacillus</taxon>
    </lineage>
</organism>
<name>A0A934IXI3_9BACL</name>
<evidence type="ECO:0000313" key="1">
    <source>
        <dbReference type="EMBL" id="MBJ6361096.1"/>
    </source>
</evidence>
<accession>A0A934IXI3</accession>
<dbReference type="RefSeq" id="WP_199018648.1">
    <property type="nucleotide sequence ID" value="NZ_JAELUP010000017.1"/>
</dbReference>
<evidence type="ECO:0000313" key="2">
    <source>
        <dbReference type="Proteomes" id="UP000640274"/>
    </source>
</evidence>
<gene>
    <name evidence="1" type="ORF">JFN88_07175</name>
</gene>
<comment type="caution">
    <text evidence="1">The sequence shown here is derived from an EMBL/GenBank/DDBJ whole genome shotgun (WGS) entry which is preliminary data.</text>
</comment>